<evidence type="ECO:0000256" key="1">
    <source>
        <dbReference type="SAM" id="MobiDB-lite"/>
    </source>
</evidence>
<evidence type="ECO:0008006" key="5">
    <source>
        <dbReference type="Google" id="ProtNLM"/>
    </source>
</evidence>
<evidence type="ECO:0000313" key="3">
    <source>
        <dbReference type="EMBL" id="GAA3817451.1"/>
    </source>
</evidence>
<dbReference type="Proteomes" id="UP001501821">
    <property type="component" value="Unassembled WGS sequence"/>
</dbReference>
<reference evidence="4" key="1">
    <citation type="journal article" date="2019" name="Int. J. Syst. Evol. Microbiol.">
        <title>The Global Catalogue of Microorganisms (GCM) 10K type strain sequencing project: providing services to taxonomists for standard genome sequencing and annotation.</title>
        <authorList>
            <consortium name="The Broad Institute Genomics Platform"/>
            <consortium name="The Broad Institute Genome Sequencing Center for Infectious Disease"/>
            <person name="Wu L."/>
            <person name="Ma J."/>
        </authorList>
    </citation>
    <scope>NUCLEOTIDE SEQUENCE [LARGE SCALE GENOMIC DNA]</scope>
    <source>
        <strain evidence="4">JCM 16953</strain>
    </source>
</reference>
<proteinExistence type="predicted"/>
<feature type="region of interest" description="Disordered" evidence="1">
    <location>
        <begin position="1"/>
        <end position="37"/>
    </location>
</feature>
<name>A0ABP7IFT7_9ACTN</name>
<feature type="compositionally biased region" description="Pro residues" evidence="1">
    <location>
        <begin position="85"/>
        <end position="94"/>
    </location>
</feature>
<comment type="caution">
    <text evidence="3">The sequence shown here is derived from an EMBL/GenBank/DDBJ whole genome shotgun (WGS) entry which is preliminary data.</text>
</comment>
<evidence type="ECO:0000313" key="4">
    <source>
        <dbReference type="Proteomes" id="UP001501821"/>
    </source>
</evidence>
<dbReference type="EMBL" id="BAABAH010000005">
    <property type="protein sequence ID" value="GAA3817451.1"/>
    <property type="molecule type" value="Genomic_DNA"/>
</dbReference>
<accession>A0ABP7IFT7</accession>
<keyword evidence="2" id="KW-0472">Membrane</keyword>
<dbReference type="RefSeq" id="WP_344774740.1">
    <property type="nucleotide sequence ID" value="NZ_BAABAH010000005.1"/>
</dbReference>
<feature type="region of interest" description="Disordered" evidence="1">
    <location>
        <begin position="62"/>
        <end position="114"/>
    </location>
</feature>
<feature type="compositionally biased region" description="Basic and acidic residues" evidence="1">
    <location>
        <begin position="1"/>
        <end position="11"/>
    </location>
</feature>
<organism evidence="3 4">
    <name type="scientific">Nocardioides panacisoli</name>
    <dbReference type="NCBI Taxonomy" id="627624"/>
    <lineage>
        <taxon>Bacteria</taxon>
        <taxon>Bacillati</taxon>
        <taxon>Actinomycetota</taxon>
        <taxon>Actinomycetes</taxon>
        <taxon>Propionibacteriales</taxon>
        <taxon>Nocardioidaceae</taxon>
        <taxon>Nocardioides</taxon>
    </lineage>
</organism>
<protein>
    <recommendedName>
        <fullName evidence="5">Serine/threonine protein kinase</fullName>
    </recommendedName>
</protein>
<evidence type="ECO:0000256" key="2">
    <source>
        <dbReference type="SAM" id="Phobius"/>
    </source>
</evidence>
<keyword evidence="2" id="KW-0812">Transmembrane</keyword>
<feature type="compositionally biased region" description="Low complexity" evidence="1">
    <location>
        <begin position="17"/>
        <end position="30"/>
    </location>
</feature>
<keyword evidence="4" id="KW-1185">Reference proteome</keyword>
<keyword evidence="2" id="KW-1133">Transmembrane helix</keyword>
<sequence>MTDEQWLREGLADAVPEAPNAPERAGAARNRAARSRRRATAATLAGAAAVAVVVAGTALAFQRNPDSPAAGPAKATDTRSTYDAPPCPPAPRPVPGQQDPLDQPRPGQPDAVPEDATSVRLCQGEGTSFDVPSDALVNSVSTIVDEINGLRKSDPPEVCPEDYGPGYRLSFGYADGSTFVVSGRLYGCRELVVGSGYRSDATVAWQAFVKVLRGQRETSTPLAGSGTVDDLSCASTVASPVAVTADITQAVYCRGEDVGVPIPSDQLQVLVADMAENTGSSSSSGSSGVLHVCANRSKIVAVTSWGDRMILQGACHGFMIEGDQTWTPGPGAQQVLDALSAPGR</sequence>
<feature type="transmembrane region" description="Helical" evidence="2">
    <location>
        <begin position="39"/>
        <end position="61"/>
    </location>
</feature>
<gene>
    <name evidence="3" type="ORF">GCM10022242_19240</name>
</gene>